<comment type="caution">
    <text evidence="1">The sequence shown here is derived from an EMBL/GenBank/DDBJ whole genome shotgun (WGS) entry which is preliminary data.</text>
</comment>
<sequence length="189" mass="20603">MAKFLHRAHQGSSSSLIPLAGSSNLVTHENAPPLAPIMLKYDYHSLINGPDSAHPVVLGEALQIIMNSFDIMKSLSPETKFEVTPAKGYAYRIYTTETWTIQKKAKILSGKLLQLDSGGGFKPVLSFEKGKMQDRIRRSGNGSRVYQGPEACGAIGKLEEVLGRLAHQGVRRWGALVLFEGAQGLTRIA</sequence>
<evidence type="ECO:0000313" key="1">
    <source>
        <dbReference type="EMBL" id="KAJ4473450.1"/>
    </source>
</evidence>
<proteinExistence type="predicted"/>
<name>A0A9W9A4S1_9AGAR</name>
<dbReference type="AlphaFoldDB" id="A0A9W9A4S1"/>
<evidence type="ECO:0000313" key="2">
    <source>
        <dbReference type="Proteomes" id="UP001150238"/>
    </source>
</evidence>
<accession>A0A9W9A4S1</accession>
<organism evidence="1 2">
    <name type="scientific">Lentinula lateritia</name>
    <dbReference type="NCBI Taxonomy" id="40482"/>
    <lineage>
        <taxon>Eukaryota</taxon>
        <taxon>Fungi</taxon>
        <taxon>Dikarya</taxon>
        <taxon>Basidiomycota</taxon>
        <taxon>Agaricomycotina</taxon>
        <taxon>Agaricomycetes</taxon>
        <taxon>Agaricomycetidae</taxon>
        <taxon>Agaricales</taxon>
        <taxon>Marasmiineae</taxon>
        <taxon>Omphalotaceae</taxon>
        <taxon>Lentinula</taxon>
    </lineage>
</organism>
<reference evidence="1" key="1">
    <citation type="submission" date="2022-08" db="EMBL/GenBank/DDBJ databases">
        <authorList>
            <consortium name="DOE Joint Genome Institute"/>
            <person name="Min B."/>
            <person name="Riley R."/>
            <person name="Sierra-Patev S."/>
            <person name="Naranjo-Ortiz M."/>
            <person name="Looney B."/>
            <person name="Konkel Z."/>
            <person name="Slot J.C."/>
            <person name="Sakamoto Y."/>
            <person name="Steenwyk J.L."/>
            <person name="Rokas A."/>
            <person name="Carro J."/>
            <person name="Camarero S."/>
            <person name="Ferreira P."/>
            <person name="Molpeceres G."/>
            <person name="Ruiz-Duenas F.J."/>
            <person name="Serrano A."/>
            <person name="Henrissat B."/>
            <person name="Drula E."/>
            <person name="Hughes K.W."/>
            <person name="Mata J.L."/>
            <person name="Ishikawa N.K."/>
            <person name="Vargas-Isla R."/>
            <person name="Ushijima S."/>
            <person name="Smith C.A."/>
            <person name="Ahrendt S."/>
            <person name="Andreopoulos W."/>
            <person name="He G."/>
            <person name="Labutti K."/>
            <person name="Lipzen A."/>
            <person name="Ng V."/>
            <person name="Sandor L."/>
            <person name="Barry K."/>
            <person name="Martinez A.T."/>
            <person name="Xiao Y."/>
            <person name="Gibbons J.G."/>
            <person name="Terashima K."/>
            <person name="Hibbett D.S."/>
            <person name="Grigoriev I.V."/>
        </authorList>
    </citation>
    <scope>NUCLEOTIDE SEQUENCE</scope>
    <source>
        <strain evidence="1">Sp2 HRB7682 ss15</strain>
    </source>
</reference>
<dbReference type="EMBL" id="JANVFS010000025">
    <property type="protein sequence ID" value="KAJ4473450.1"/>
    <property type="molecule type" value="Genomic_DNA"/>
</dbReference>
<dbReference type="Proteomes" id="UP001150238">
    <property type="component" value="Unassembled WGS sequence"/>
</dbReference>
<gene>
    <name evidence="1" type="ORF">C8J55DRAFT_490962</name>
</gene>
<protein>
    <submittedName>
        <fullName evidence="1">Uncharacterized protein</fullName>
    </submittedName>
</protein>
<reference evidence="1" key="2">
    <citation type="journal article" date="2023" name="Proc. Natl. Acad. Sci. U.S.A.">
        <title>A global phylogenomic analysis of the shiitake genus Lentinula.</title>
        <authorList>
            <person name="Sierra-Patev S."/>
            <person name="Min B."/>
            <person name="Naranjo-Ortiz M."/>
            <person name="Looney B."/>
            <person name="Konkel Z."/>
            <person name="Slot J.C."/>
            <person name="Sakamoto Y."/>
            <person name="Steenwyk J.L."/>
            <person name="Rokas A."/>
            <person name="Carro J."/>
            <person name="Camarero S."/>
            <person name="Ferreira P."/>
            <person name="Molpeceres G."/>
            <person name="Ruiz-Duenas F.J."/>
            <person name="Serrano A."/>
            <person name="Henrissat B."/>
            <person name="Drula E."/>
            <person name="Hughes K.W."/>
            <person name="Mata J.L."/>
            <person name="Ishikawa N.K."/>
            <person name="Vargas-Isla R."/>
            <person name="Ushijima S."/>
            <person name="Smith C.A."/>
            <person name="Donoghue J."/>
            <person name="Ahrendt S."/>
            <person name="Andreopoulos W."/>
            <person name="He G."/>
            <person name="LaButti K."/>
            <person name="Lipzen A."/>
            <person name="Ng V."/>
            <person name="Riley R."/>
            <person name="Sandor L."/>
            <person name="Barry K."/>
            <person name="Martinez A.T."/>
            <person name="Xiao Y."/>
            <person name="Gibbons J.G."/>
            <person name="Terashima K."/>
            <person name="Grigoriev I.V."/>
            <person name="Hibbett D."/>
        </authorList>
    </citation>
    <scope>NUCLEOTIDE SEQUENCE</scope>
    <source>
        <strain evidence="1">Sp2 HRB7682 ss15</strain>
    </source>
</reference>